<dbReference type="AlphaFoldDB" id="A0A6N2KCG7"/>
<organism evidence="1">
    <name type="scientific">Salix viminalis</name>
    <name type="common">Common osier</name>
    <name type="synonym">Basket willow</name>
    <dbReference type="NCBI Taxonomy" id="40686"/>
    <lineage>
        <taxon>Eukaryota</taxon>
        <taxon>Viridiplantae</taxon>
        <taxon>Streptophyta</taxon>
        <taxon>Embryophyta</taxon>
        <taxon>Tracheophyta</taxon>
        <taxon>Spermatophyta</taxon>
        <taxon>Magnoliopsida</taxon>
        <taxon>eudicotyledons</taxon>
        <taxon>Gunneridae</taxon>
        <taxon>Pentapetalae</taxon>
        <taxon>rosids</taxon>
        <taxon>fabids</taxon>
        <taxon>Malpighiales</taxon>
        <taxon>Salicaceae</taxon>
        <taxon>Saliceae</taxon>
        <taxon>Salix</taxon>
    </lineage>
</organism>
<gene>
    <name evidence="1" type="ORF">SVIM_LOCUS62553</name>
</gene>
<protein>
    <submittedName>
        <fullName evidence="1">Uncharacterized protein</fullName>
    </submittedName>
</protein>
<proteinExistence type="predicted"/>
<accession>A0A6N2KCG7</accession>
<sequence>MVNLPQRFHFSYKFSVALCLGLAQLLDRNCLSTSNSGLVHSTKTSISNDVRLAKKRLLKHGYVDTQRFLQSAAAALKVQFQSSMPWNLIGAHLKAQIAGSAEHKAPQDSSFVIQKRGAHHQAHYSSNLSE</sequence>
<name>A0A6N2KCG7_SALVM</name>
<dbReference type="EMBL" id="CAADRP010000247">
    <property type="protein sequence ID" value="VFU25691.1"/>
    <property type="molecule type" value="Genomic_DNA"/>
</dbReference>
<reference evidence="1" key="1">
    <citation type="submission" date="2019-03" db="EMBL/GenBank/DDBJ databases">
        <authorList>
            <person name="Mank J."/>
            <person name="Almeida P."/>
        </authorList>
    </citation>
    <scope>NUCLEOTIDE SEQUENCE</scope>
    <source>
        <strain evidence="1">78183</strain>
    </source>
</reference>
<evidence type="ECO:0000313" key="1">
    <source>
        <dbReference type="EMBL" id="VFU25691.1"/>
    </source>
</evidence>